<evidence type="ECO:0000256" key="1">
    <source>
        <dbReference type="ARBA" id="ARBA00022679"/>
    </source>
</evidence>
<keyword evidence="1" id="KW-0808">Transferase</keyword>
<dbReference type="Ensembl" id="ENSCSET00000011241.1">
    <property type="protein sequence ID" value="ENSCSEP00000011108.1"/>
    <property type="gene ID" value="ENSCSEG00000007134.1"/>
</dbReference>
<evidence type="ECO:0000259" key="4">
    <source>
        <dbReference type="PROSITE" id="PS50237"/>
    </source>
</evidence>
<dbReference type="PROSITE" id="PS50237">
    <property type="entry name" value="HECT"/>
    <property type="match status" value="1"/>
</dbReference>
<proteinExistence type="predicted"/>
<feature type="active site" description="Glycyl thioester intermediate" evidence="3">
    <location>
        <position position="21"/>
    </location>
</feature>
<dbReference type="STRING" id="244447.ENSCSEP00000011108"/>
<protein>
    <recommendedName>
        <fullName evidence="4">HECT domain-containing protein</fullName>
    </recommendedName>
</protein>
<dbReference type="SUPFAM" id="SSF56204">
    <property type="entry name" value="Hect, E3 ligase catalytic domain"/>
    <property type="match status" value="1"/>
</dbReference>
<dbReference type="Gene3D" id="3.30.2410.10">
    <property type="entry name" value="Hect, E3 ligase catalytic domain"/>
    <property type="match status" value="1"/>
</dbReference>
<dbReference type="InParanoid" id="A0A3P8V6W6"/>
<reference evidence="5" key="1">
    <citation type="submission" date="2025-08" db="UniProtKB">
        <authorList>
            <consortium name="Ensembl"/>
        </authorList>
    </citation>
    <scope>IDENTIFICATION</scope>
</reference>
<feature type="domain" description="HECT" evidence="4">
    <location>
        <begin position="1"/>
        <end position="43"/>
    </location>
</feature>
<dbReference type="Proteomes" id="UP000265120">
    <property type="component" value="Unassembled WGS sequence"/>
</dbReference>
<organism evidence="5 6">
    <name type="scientific">Cynoglossus semilaevis</name>
    <name type="common">Tongue sole</name>
    <dbReference type="NCBI Taxonomy" id="244447"/>
    <lineage>
        <taxon>Eukaryota</taxon>
        <taxon>Metazoa</taxon>
        <taxon>Chordata</taxon>
        <taxon>Craniata</taxon>
        <taxon>Vertebrata</taxon>
        <taxon>Euteleostomi</taxon>
        <taxon>Actinopterygii</taxon>
        <taxon>Neopterygii</taxon>
        <taxon>Teleostei</taxon>
        <taxon>Neoteleostei</taxon>
        <taxon>Acanthomorphata</taxon>
        <taxon>Carangaria</taxon>
        <taxon>Pleuronectiformes</taxon>
        <taxon>Pleuronectoidei</taxon>
        <taxon>Cynoglossidae</taxon>
        <taxon>Cynoglossinae</taxon>
        <taxon>Cynoglossus</taxon>
    </lineage>
</organism>
<evidence type="ECO:0000313" key="5">
    <source>
        <dbReference type="Ensembl" id="ENSCSEP00000011108.1"/>
    </source>
</evidence>
<reference evidence="5" key="2">
    <citation type="submission" date="2025-09" db="UniProtKB">
        <authorList>
            <consortium name="Ensembl"/>
        </authorList>
    </citation>
    <scope>IDENTIFICATION</scope>
</reference>
<dbReference type="GO" id="GO:0004842">
    <property type="term" value="F:ubiquitin-protein transferase activity"/>
    <property type="evidence" value="ECO:0007669"/>
    <property type="project" value="InterPro"/>
</dbReference>
<accession>A0A3P8V6W6</accession>
<dbReference type="InterPro" id="IPR000569">
    <property type="entry name" value="HECT_dom"/>
</dbReference>
<name>A0A3P8V6W6_CYNSE</name>
<dbReference type="InterPro" id="IPR035983">
    <property type="entry name" value="Hect_E3_ubiquitin_ligase"/>
</dbReference>
<evidence type="ECO:0000256" key="3">
    <source>
        <dbReference type="PROSITE-ProRule" id="PRU00104"/>
    </source>
</evidence>
<sequence length="50" mass="5368">IIMNKNPPPQPVNGLPTAQTCFFLLRLPPYSSQAILAERLTEAGGRGSTT</sequence>
<dbReference type="AlphaFoldDB" id="A0A3P8V6W6"/>
<keyword evidence="6" id="KW-1185">Reference proteome</keyword>
<keyword evidence="2 3" id="KW-0833">Ubl conjugation pathway</keyword>
<dbReference type="Pfam" id="PF00632">
    <property type="entry name" value="HECT"/>
    <property type="match status" value="1"/>
</dbReference>
<evidence type="ECO:0000256" key="2">
    <source>
        <dbReference type="ARBA" id="ARBA00022786"/>
    </source>
</evidence>
<evidence type="ECO:0000313" key="6">
    <source>
        <dbReference type="Proteomes" id="UP000265120"/>
    </source>
</evidence>